<evidence type="ECO:0000256" key="4">
    <source>
        <dbReference type="ARBA" id="ARBA00022692"/>
    </source>
</evidence>
<dbReference type="Pfam" id="PF02537">
    <property type="entry name" value="CRCB"/>
    <property type="match status" value="1"/>
</dbReference>
<evidence type="ECO:0000256" key="7">
    <source>
        <dbReference type="ARBA" id="ARBA00023065"/>
    </source>
</evidence>
<evidence type="ECO:0000256" key="11">
    <source>
        <dbReference type="ARBA" id="ARBA00035585"/>
    </source>
</evidence>
<keyword evidence="3" id="KW-0997">Cell inner membrane</keyword>
<proteinExistence type="inferred from homology"/>
<dbReference type="GO" id="GO:0140114">
    <property type="term" value="P:cellular detoxification of fluoride"/>
    <property type="evidence" value="ECO:0007669"/>
    <property type="project" value="UniProtKB-UniRule"/>
</dbReference>
<dbReference type="AlphaFoldDB" id="A0A0L8AE18"/>
<dbReference type="PANTHER" id="PTHR28259">
    <property type="entry name" value="FLUORIDE EXPORT PROTEIN 1-RELATED"/>
    <property type="match status" value="1"/>
</dbReference>
<feature type="binding site" evidence="12">
    <location>
        <position position="82"/>
    </location>
    <ligand>
        <name>Na(+)</name>
        <dbReference type="ChEBI" id="CHEBI:29101"/>
        <note>structural</note>
    </ligand>
</feature>
<keyword evidence="12" id="KW-0813">Transport</keyword>
<sequence length="130" mass="13380">MQALNNYFLVFVGGGIGACLRHACNLIGARVAVGSPWPWSTFLINISGALLMGVVVEAFAMRNGASPQLRLLLATGILGGYTTFSTYALEIGLLLQRGQHGLAALYAGGSVALGLAGLFGGMKLARLALG</sequence>
<dbReference type="PANTHER" id="PTHR28259:SF1">
    <property type="entry name" value="FLUORIDE EXPORT PROTEIN 1-RELATED"/>
    <property type="match status" value="1"/>
</dbReference>
<evidence type="ECO:0000256" key="6">
    <source>
        <dbReference type="ARBA" id="ARBA00023053"/>
    </source>
</evidence>
<keyword evidence="12" id="KW-0479">Metal-binding</keyword>
<dbReference type="HAMAP" id="MF_00454">
    <property type="entry name" value="FluC"/>
    <property type="match status" value="1"/>
</dbReference>
<comment type="catalytic activity">
    <reaction evidence="11">
        <text>fluoride(in) = fluoride(out)</text>
        <dbReference type="Rhea" id="RHEA:76159"/>
        <dbReference type="ChEBI" id="CHEBI:17051"/>
    </reaction>
    <physiologicalReaction direction="left-to-right" evidence="11">
        <dbReference type="Rhea" id="RHEA:76160"/>
    </physiologicalReaction>
</comment>
<keyword evidence="8 12" id="KW-0472">Membrane</keyword>
<feature type="transmembrane region" description="Helical" evidence="12">
    <location>
        <begin position="71"/>
        <end position="89"/>
    </location>
</feature>
<feature type="transmembrane region" description="Helical" evidence="12">
    <location>
        <begin position="39"/>
        <end position="59"/>
    </location>
</feature>
<gene>
    <name evidence="12" type="primary">fluC</name>
    <name evidence="12" type="synonym">crcB</name>
    <name evidence="13" type="ORF">W7K_04405</name>
</gene>
<keyword evidence="4 12" id="KW-0812">Transmembrane</keyword>
<comment type="activity regulation">
    <text evidence="12">Na(+) is not transported, but it plays an essential structural role and its presence is essential for fluoride channel function.</text>
</comment>
<dbReference type="OrthoDB" id="9806299at2"/>
<dbReference type="NCBIfam" id="TIGR00494">
    <property type="entry name" value="crcB"/>
    <property type="match status" value="1"/>
</dbReference>
<evidence type="ECO:0000256" key="9">
    <source>
        <dbReference type="ARBA" id="ARBA00023303"/>
    </source>
</evidence>
<dbReference type="EMBL" id="AJLO02000011">
    <property type="protein sequence ID" value="KOF00405.1"/>
    <property type="molecule type" value="Genomic_DNA"/>
</dbReference>
<keyword evidence="2 12" id="KW-1003">Cell membrane</keyword>
<comment type="caution">
    <text evidence="13">The sequence shown here is derived from an EMBL/GenBank/DDBJ whole genome shotgun (WGS) entry which is preliminary data.</text>
</comment>
<evidence type="ECO:0000313" key="14">
    <source>
        <dbReference type="Proteomes" id="UP000036890"/>
    </source>
</evidence>
<dbReference type="RefSeq" id="WP_010486048.1">
    <property type="nucleotide sequence ID" value="NZ_AJLO02000011.1"/>
</dbReference>
<reference evidence="13 14" key="1">
    <citation type="journal article" date="2012" name="J. Bacteriol.">
        <title>Genome sequence of a novel nicotine-degrading strain, Pseudomonas geniculata N1.</title>
        <authorList>
            <person name="Tang H."/>
            <person name="Yu H."/>
            <person name="Tai C."/>
            <person name="Huang K."/>
            <person name="Liu Y."/>
            <person name="Wang L."/>
            <person name="Yao Y."/>
            <person name="Wu G."/>
            <person name="Xu P."/>
        </authorList>
    </citation>
    <scope>NUCLEOTIDE SEQUENCE [LARGE SCALE GENOMIC DNA]</scope>
    <source>
        <strain evidence="13 14">N1</strain>
    </source>
</reference>
<dbReference type="GO" id="GO:0046872">
    <property type="term" value="F:metal ion binding"/>
    <property type="evidence" value="ECO:0007669"/>
    <property type="project" value="UniProtKB-KW"/>
</dbReference>
<evidence type="ECO:0000256" key="10">
    <source>
        <dbReference type="ARBA" id="ARBA00035120"/>
    </source>
</evidence>
<organism evidence="13 14">
    <name type="scientific">Stenotrophomonas geniculata N1</name>
    <dbReference type="NCBI Taxonomy" id="1167641"/>
    <lineage>
        <taxon>Bacteria</taxon>
        <taxon>Pseudomonadati</taxon>
        <taxon>Pseudomonadota</taxon>
        <taxon>Gammaproteobacteria</taxon>
        <taxon>Lysobacterales</taxon>
        <taxon>Lysobacteraceae</taxon>
        <taxon>Stenotrophomonas</taxon>
    </lineage>
</organism>
<dbReference type="Proteomes" id="UP000036890">
    <property type="component" value="Unassembled WGS sequence"/>
</dbReference>
<comment type="similarity">
    <text evidence="10 12">Belongs to the fluoride channel Fluc/FEX (TC 1.A.43) family.</text>
</comment>
<keyword evidence="9 12" id="KW-0407">Ion channel</keyword>
<dbReference type="NCBIfam" id="NF010794">
    <property type="entry name" value="PRK14198.1"/>
    <property type="match status" value="1"/>
</dbReference>
<accession>A0A0L8AE18</accession>
<evidence type="ECO:0000256" key="5">
    <source>
        <dbReference type="ARBA" id="ARBA00022989"/>
    </source>
</evidence>
<keyword evidence="5 12" id="KW-1133">Transmembrane helix</keyword>
<name>A0A0L8AE18_9GAMM</name>
<feature type="transmembrane region" description="Helical" evidence="12">
    <location>
        <begin position="101"/>
        <end position="121"/>
    </location>
</feature>
<feature type="binding site" evidence="12">
    <location>
        <position position="79"/>
    </location>
    <ligand>
        <name>Na(+)</name>
        <dbReference type="ChEBI" id="CHEBI:29101"/>
        <note>structural</note>
    </ligand>
</feature>
<evidence type="ECO:0000313" key="13">
    <source>
        <dbReference type="EMBL" id="KOF00405.1"/>
    </source>
</evidence>
<evidence type="ECO:0000256" key="3">
    <source>
        <dbReference type="ARBA" id="ARBA00022519"/>
    </source>
</evidence>
<evidence type="ECO:0000256" key="2">
    <source>
        <dbReference type="ARBA" id="ARBA00022475"/>
    </source>
</evidence>
<evidence type="ECO:0000256" key="8">
    <source>
        <dbReference type="ARBA" id="ARBA00023136"/>
    </source>
</evidence>
<evidence type="ECO:0000256" key="12">
    <source>
        <dbReference type="HAMAP-Rule" id="MF_00454"/>
    </source>
</evidence>
<dbReference type="GO" id="GO:0005886">
    <property type="term" value="C:plasma membrane"/>
    <property type="evidence" value="ECO:0007669"/>
    <property type="project" value="UniProtKB-SubCell"/>
</dbReference>
<protein>
    <recommendedName>
        <fullName evidence="12">Fluoride-specific ion channel FluC</fullName>
    </recommendedName>
</protein>
<dbReference type="InterPro" id="IPR003691">
    <property type="entry name" value="FluC"/>
</dbReference>
<keyword evidence="7 12" id="KW-0406">Ion transport</keyword>
<evidence type="ECO:0000256" key="1">
    <source>
        <dbReference type="ARBA" id="ARBA00004651"/>
    </source>
</evidence>
<keyword evidence="6 12" id="KW-0915">Sodium</keyword>
<comment type="subcellular location">
    <subcellularLocation>
        <location evidence="1 12">Cell membrane</location>
        <topology evidence="1 12">Multi-pass membrane protein</topology>
    </subcellularLocation>
</comment>
<dbReference type="GO" id="GO:0062054">
    <property type="term" value="F:fluoride channel activity"/>
    <property type="evidence" value="ECO:0007669"/>
    <property type="project" value="UniProtKB-UniRule"/>
</dbReference>
<comment type="function">
    <text evidence="12">Fluoride-specific ion channel. Important for reducing fluoride concentration in the cell, thus reducing its toxicity.</text>
</comment>